<organism evidence="2 3">
    <name type="scientific">Flavobacterium geliluteum</name>
    <dbReference type="NCBI Taxonomy" id="2816120"/>
    <lineage>
        <taxon>Bacteria</taxon>
        <taxon>Pseudomonadati</taxon>
        <taxon>Bacteroidota</taxon>
        <taxon>Flavobacteriia</taxon>
        <taxon>Flavobacteriales</taxon>
        <taxon>Flavobacteriaceae</taxon>
        <taxon>Flavobacterium</taxon>
    </lineage>
</organism>
<dbReference type="EMBL" id="JAGFBV010000011">
    <property type="protein sequence ID" value="MBP4138188.1"/>
    <property type="molecule type" value="Genomic_DNA"/>
</dbReference>
<evidence type="ECO:0000313" key="2">
    <source>
        <dbReference type="EMBL" id="MBP4138188.1"/>
    </source>
</evidence>
<comment type="caution">
    <text evidence="2">The sequence shown here is derived from an EMBL/GenBank/DDBJ whole genome shotgun (WGS) entry which is preliminary data.</text>
</comment>
<dbReference type="InterPro" id="IPR004942">
    <property type="entry name" value="Roadblock/LAMTOR2_dom"/>
</dbReference>
<reference evidence="2 3" key="1">
    <citation type="submission" date="2021-03" db="EMBL/GenBank/DDBJ databases">
        <title>Flavobacterium Flabelliformis Sp. Nov. And Flavobacterium Geliluteum Sp. Nov., Two Novel Multidrug Resistant Psychrophilic Species Isolated From Antarctica.</title>
        <authorList>
            <person name="Kralova S."/>
            <person name="Busse H.J."/>
            <person name="Bezdicek M."/>
            <person name="Nykrynova M."/>
            <person name="Kroupova E."/>
            <person name="Krsek D."/>
            <person name="Sedlacek I."/>
        </authorList>
    </citation>
    <scope>NUCLEOTIDE SEQUENCE [LARGE SCALE GENOMIC DNA]</scope>
    <source>
        <strain evidence="2 3">P7388</strain>
    </source>
</reference>
<gene>
    <name evidence="2" type="ORF">J3495_08795</name>
</gene>
<evidence type="ECO:0000313" key="3">
    <source>
        <dbReference type="Proteomes" id="UP000675047"/>
    </source>
</evidence>
<accession>A0A940XF84</accession>
<keyword evidence="3" id="KW-1185">Reference proteome</keyword>
<dbReference type="Pfam" id="PF03259">
    <property type="entry name" value="Robl_LC7"/>
    <property type="match status" value="1"/>
</dbReference>
<dbReference type="RefSeq" id="WP_210666187.1">
    <property type="nucleotide sequence ID" value="NZ_JAGFBV010000011.1"/>
</dbReference>
<dbReference type="AlphaFoldDB" id="A0A940XF84"/>
<dbReference type="Gene3D" id="3.30.450.30">
    <property type="entry name" value="Dynein light chain 2a, cytoplasmic"/>
    <property type="match status" value="1"/>
</dbReference>
<name>A0A940XF84_9FLAO</name>
<sequence length="118" mass="12877">MNDIKTVLNDFLINTKTTSALIFDVKGKLITSLDINYSDSVAAMSAAILSMCEKFLSDLEKGSLKQLYLKTTEGIVIGNKINTSNFIVVFSESSSNIGLLMHNTEELASELGKNPLLK</sequence>
<dbReference type="SUPFAM" id="SSF103196">
    <property type="entry name" value="Roadblock/LC7 domain"/>
    <property type="match status" value="1"/>
</dbReference>
<evidence type="ECO:0000259" key="1">
    <source>
        <dbReference type="SMART" id="SM00960"/>
    </source>
</evidence>
<protein>
    <submittedName>
        <fullName evidence="2">Roadblock/LC7 domain-containing protein</fullName>
    </submittedName>
</protein>
<dbReference type="Proteomes" id="UP000675047">
    <property type="component" value="Unassembled WGS sequence"/>
</dbReference>
<dbReference type="SMART" id="SM00960">
    <property type="entry name" value="Robl_LC7"/>
    <property type="match status" value="1"/>
</dbReference>
<proteinExistence type="predicted"/>
<feature type="domain" description="Roadblock/LAMTOR2" evidence="1">
    <location>
        <begin position="4"/>
        <end position="90"/>
    </location>
</feature>